<dbReference type="GO" id="GO:0005790">
    <property type="term" value="C:smooth endoplasmic reticulum"/>
    <property type="evidence" value="ECO:0007669"/>
    <property type="project" value="TreeGrafter"/>
</dbReference>
<gene>
    <name evidence="2" type="primary">LOC106555382</name>
</gene>
<name>A0A6I9Z2U3_9SAUR</name>
<dbReference type="InterPro" id="IPR015925">
    <property type="entry name" value="Ryanodine_IP3_receptor"/>
</dbReference>
<evidence type="ECO:0000313" key="2">
    <source>
        <dbReference type="RefSeq" id="XP_013931393.1"/>
    </source>
</evidence>
<dbReference type="RefSeq" id="XP_013931393.1">
    <property type="nucleotide sequence ID" value="XM_014075918.1"/>
</dbReference>
<dbReference type="OrthoDB" id="300855at2759"/>
<sequence length="162" mass="18643">MHSSILNTCNIFYVTQFDLKVAVKLDVQKQFYIPSLDSFNQYTEDRGLNDLELDTSSMEKRFAYKFLKRILKYIDSAQEFIAHLEAIVTSGKTEKSPHDQEIKFFAKVLLPLVDQYFTNHCLYFLSSPTKPLGSSGYASNKEKEMVARNVSVEVILDVQPQL</sequence>
<protein>
    <submittedName>
        <fullName evidence="2">Ryanodine receptor 3-like</fullName>
    </submittedName>
</protein>
<dbReference type="GO" id="GO:0005219">
    <property type="term" value="F:ryanodine-sensitive calcium-release channel activity"/>
    <property type="evidence" value="ECO:0007669"/>
    <property type="project" value="TreeGrafter"/>
</dbReference>
<keyword evidence="1" id="KW-1185">Reference proteome</keyword>
<dbReference type="AlphaFoldDB" id="A0A6I9Z2U3"/>
<accession>A0A6I9Z2U3</accession>
<evidence type="ECO:0000313" key="1">
    <source>
        <dbReference type="Proteomes" id="UP000504617"/>
    </source>
</evidence>
<dbReference type="GO" id="GO:0030018">
    <property type="term" value="C:Z disc"/>
    <property type="evidence" value="ECO:0007669"/>
    <property type="project" value="TreeGrafter"/>
</dbReference>
<dbReference type="KEGG" id="tsr:106555382"/>
<proteinExistence type="predicted"/>
<dbReference type="GeneID" id="106555382"/>
<dbReference type="Proteomes" id="UP000504617">
    <property type="component" value="Unplaced"/>
</dbReference>
<dbReference type="PANTHER" id="PTHR46399:SF9">
    <property type="entry name" value="RYANODINE RECEPTOR 3"/>
    <property type="match status" value="1"/>
</dbReference>
<dbReference type="PANTHER" id="PTHR46399">
    <property type="entry name" value="B30.2/SPRY DOMAIN-CONTAINING PROTEIN"/>
    <property type="match status" value="1"/>
</dbReference>
<organism evidence="1 2">
    <name type="scientific">Thamnophis sirtalis</name>
    <dbReference type="NCBI Taxonomy" id="35019"/>
    <lineage>
        <taxon>Eukaryota</taxon>
        <taxon>Metazoa</taxon>
        <taxon>Chordata</taxon>
        <taxon>Craniata</taxon>
        <taxon>Vertebrata</taxon>
        <taxon>Euteleostomi</taxon>
        <taxon>Lepidosauria</taxon>
        <taxon>Squamata</taxon>
        <taxon>Bifurcata</taxon>
        <taxon>Unidentata</taxon>
        <taxon>Episquamata</taxon>
        <taxon>Toxicofera</taxon>
        <taxon>Serpentes</taxon>
        <taxon>Colubroidea</taxon>
        <taxon>Colubridae</taxon>
        <taxon>Natricinae</taxon>
        <taxon>Thamnophis</taxon>
    </lineage>
</organism>
<dbReference type="GO" id="GO:0014808">
    <property type="term" value="P:release of sequestered calcium ion into cytosol by sarcoplasmic reticulum"/>
    <property type="evidence" value="ECO:0007669"/>
    <property type="project" value="TreeGrafter"/>
</dbReference>
<dbReference type="GO" id="GO:0033017">
    <property type="term" value="C:sarcoplasmic reticulum membrane"/>
    <property type="evidence" value="ECO:0007669"/>
    <property type="project" value="TreeGrafter"/>
</dbReference>
<dbReference type="GO" id="GO:0042383">
    <property type="term" value="C:sarcolemma"/>
    <property type="evidence" value="ECO:0007669"/>
    <property type="project" value="TreeGrafter"/>
</dbReference>
<dbReference type="GO" id="GO:0006941">
    <property type="term" value="P:striated muscle contraction"/>
    <property type="evidence" value="ECO:0007669"/>
    <property type="project" value="TreeGrafter"/>
</dbReference>
<dbReference type="GO" id="GO:0034704">
    <property type="term" value="C:calcium channel complex"/>
    <property type="evidence" value="ECO:0007669"/>
    <property type="project" value="TreeGrafter"/>
</dbReference>
<reference evidence="2" key="1">
    <citation type="submission" date="2025-08" db="UniProtKB">
        <authorList>
            <consortium name="RefSeq"/>
        </authorList>
    </citation>
    <scope>IDENTIFICATION</scope>
    <source>
        <tissue evidence="2">Skeletal muscle</tissue>
    </source>
</reference>